<sequence length="177" mass="20065">MQNILATTADRCHWDWDLMTHYALMAYRATQHSSTRLTPNILLFGKEVTEPVDLVPGLPPDNDNIDTNTPPQYVMKLRERLGLSHQLAREALGKSVERAKQQYDKNICQTQHKVGVWHLIKGTKRIKNKLVVPPPQPDLSSSDAVIGPLHLWDPTIRRRGFSCGGPRGPWFFTASYA</sequence>
<dbReference type="OrthoDB" id="8892477at2759"/>
<protein>
    <recommendedName>
        <fullName evidence="3">Integrase catalytic domain-containing protein</fullName>
    </recommendedName>
</protein>
<accession>A0A9Q0I1N5</accession>
<keyword evidence="2" id="KW-1185">Reference proteome</keyword>
<dbReference type="GO" id="GO:0003676">
    <property type="term" value="F:nucleic acid binding"/>
    <property type="evidence" value="ECO:0007669"/>
    <property type="project" value="InterPro"/>
</dbReference>
<evidence type="ECO:0008006" key="3">
    <source>
        <dbReference type="Google" id="ProtNLM"/>
    </source>
</evidence>
<dbReference type="Gene3D" id="3.30.420.10">
    <property type="entry name" value="Ribonuclease H-like superfamily/Ribonuclease H"/>
    <property type="match status" value="1"/>
</dbReference>
<dbReference type="EMBL" id="JANIIK010000395">
    <property type="protein sequence ID" value="KAJ3583377.1"/>
    <property type="molecule type" value="Genomic_DNA"/>
</dbReference>
<evidence type="ECO:0000313" key="2">
    <source>
        <dbReference type="Proteomes" id="UP001148018"/>
    </source>
</evidence>
<comment type="caution">
    <text evidence="1">The sequence shown here is derived from an EMBL/GenBank/DDBJ whole genome shotgun (WGS) entry which is preliminary data.</text>
</comment>
<dbReference type="AlphaFoldDB" id="A0A9Q0I1N5"/>
<reference evidence="1" key="1">
    <citation type="submission" date="2022-07" db="EMBL/GenBank/DDBJ databases">
        <title>Chromosome-level genome of Muraenolepis orangiensis.</title>
        <authorList>
            <person name="Kim J."/>
        </authorList>
    </citation>
    <scope>NUCLEOTIDE SEQUENCE</scope>
    <source>
        <strain evidence="1">KU_S4_2022</strain>
        <tissue evidence="1">Muscle</tissue>
    </source>
</reference>
<dbReference type="InterPro" id="IPR036397">
    <property type="entry name" value="RNaseH_sf"/>
</dbReference>
<name>A0A9Q0I1N5_9TELE</name>
<dbReference type="Proteomes" id="UP001148018">
    <property type="component" value="Unassembled WGS sequence"/>
</dbReference>
<proteinExistence type="predicted"/>
<evidence type="ECO:0000313" key="1">
    <source>
        <dbReference type="EMBL" id="KAJ3583377.1"/>
    </source>
</evidence>
<organism evidence="1 2">
    <name type="scientific">Muraenolepis orangiensis</name>
    <name type="common">Patagonian moray cod</name>
    <dbReference type="NCBI Taxonomy" id="630683"/>
    <lineage>
        <taxon>Eukaryota</taxon>
        <taxon>Metazoa</taxon>
        <taxon>Chordata</taxon>
        <taxon>Craniata</taxon>
        <taxon>Vertebrata</taxon>
        <taxon>Euteleostomi</taxon>
        <taxon>Actinopterygii</taxon>
        <taxon>Neopterygii</taxon>
        <taxon>Teleostei</taxon>
        <taxon>Neoteleostei</taxon>
        <taxon>Acanthomorphata</taxon>
        <taxon>Zeiogadaria</taxon>
        <taxon>Gadariae</taxon>
        <taxon>Gadiformes</taxon>
        <taxon>Muraenolepidoidei</taxon>
        <taxon>Muraenolepididae</taxon>
        <taxon>Muraenolepis</taxon>
    </lineage>
</organism>
<gene>
    <name evidence="1" type="ORF">NHX12_020173</name>
</gene>